<keyword evidence="9" id="KW-0808">Transferase</keyword>
<organism evidence="9 10">
    <name type="scientific">Tetrahymena thermophila (strain SB210)</name>
    <dbReference type="NCBI Taxonomy" id="312017"/>
    <lineage>
        <taxon>Eukaryota</taxon>
        <taxon>Sar</taxon>
        <taxon>Alveolata</taxon>
        <taxon>Ciliophora</taxon>
        <taxon>Intramacronucleata</taxon>
        <taxon>Oligohymenophorea</taxon>
        <taxon>Hymenostomatida</taxon>
        <taxon>Tetrahymenina</taxon>
        <taxon>Tetrahymenidae</taxon>
        <taxon>Tetrahymena</taxon>
    </lineage>
</organism>
<evidence type="ECO:0000313" key="9">
    <source>
        <dbReference type="EMBL" id="EWS73541.1"/>
    </source>
</evidence>
<sequence length="213" mass="24830">MIQFLLYLVTFFIGFLTLCYFQFKRSKNLKPLKNGIMIVFGSGGHTGEMLSLIKKINFKDFKKVYFVKAFSDNVSKDKVEDFLKKNKIEINNEQVEWINIPRSRQVKQSFASSTLTTLSSIIYCFIKVIKIKQIDILLCNGPGLCLPIVVSVLMNKYLMLYRRSKIIFVESWCRVKTLSLTGKILIKFVDKFLVQWEELVQLNPKIEYIGQLI</sequence>
<comment type="subcellular location">
    <subcellularLocation>
        <location evidence="1">Endoplasmic reticulum membrane</location>
        <topology evidence="1">Single-pass membrane protein</topology>
    </subcellularLocation>
</comment>
<dbReference type="KEGG" id="tet:TTHERM_000625968"/>
<protein>
    <recommendedName>
        <fullName evidence="3">UDP-N-acetylglucosamine transferase subunit ALG14</fullName>
    </recommendedName>
</protein>
<keyword evidence="6 8" id="KW-1133">Transmembrane helix</keyword>
<evidence type="ECO:0000256" key="4">
    <source>
        <dbReference type="ARBA" id="ARBA00022692"/>
    </source>
</evidence>
<evidence type="ECO:0000256" key="5">
    <source>
        <dbReference type="ARBA" id="ARBA00022824"/>
    </source>
</evidence>
<dbReference type="EMBL" id="GG662641">
    <property type="protein sequence ID" value="EWS73541.1"/>
    <property type="molecule type" value="Genomic_DNA"/>
</dbReference>
<gene>
    <name evidence="9" type="ORF">TTHERM_000625968</name>
</gene>
<dbReference type="GO" id="GO:0043541">
    <property type="term" value="C:UDP-N-acetylglucosamine transferase complex"/>
    <property type="evidence" value="ECO:0007669"/>
    <property type="project" value="TreeGrafter"/>
</dbReference>
<comment type="similarity">
    <text evidence="2">Belongs to the ALG14 family.</text>
</comment>
<evidence type="ECO:0000256" key="7">
    <source>
        <dbReference type="ARBA" id="ARBA00023136"/>
    </source>
</evidence>
<feature type="transmembrane region" description="Helical" evidence="8">
    <location>
        <begin position="6"/>
        <end position="23"/>
    </location>
</feature>
<dbReference type="GeneID" id="24439883"/>
<dbReference type="OrthoDB" id="5978656at2759"/>
<proteinExistence type="inferred from homology"/>
<dbReference type="GO" id="GO:0004577">
    <property type="term" value="F:N-acetylglucosaminyldiphosphodolichol N-acetylglucosaminyltransferase activity"/>
    <property type="evidence" value="ECO:0007669"/>
    <property type="project" value="TreeGrafter"/>
</dbReference>
<feature type="transmembrane region" description="Helical" evidence="8">
    <location>
        <begin position="141"/>
        <end position="158"/>
    </location>
</feature>
<dbReference type="FunCoup" id="W7XGY4">
    <property type="interactions" value="146"/>
</dbReference>
<evidence type="ECO:0000256" key="3">
    <source>
        <dbReference type="ARBA" id="ARBA00017467"/>
    </source>
</evidence>
<keyword evidence="4 8" id="KW-0812">Transmembrane</keyword>
<keyword evidence="5" id="KW-0256">Endoplasmic reticulum</keyword>
<keyword evidence="7 8" id="KW-0472">Membrane</keyword>
<evidence type="ECO:0000256" key="8">
    <source>
        <dbReference type="SAM" id="Phobius"/>
    </source>
</evidence>
<dbReference type="Proteomes" id="UP000009168">
    <property type="component" value="Unassembled WGS sequence"/>
</dbReference>
<evidence type="ECO:0000256" key="2">
    <source>
        <dbReference type="ARBA" id="ARBA00009731"/>
    </source>
</evidence>
<name>W7XGY4_TETTS</name>
<dbReference type="RefSeq" id="XP_012653931.1">
    <property type="nucleotide sequence ID" value="XM_012798477.1"/>
</dbReference>
<dbReference type="InParanoid" id="W7XGY4"/>
<dbReference type="AlphaFoldDB" id="W7XGY4"/>
<dbReference type="GO" id="GO:0006488">
    <property type="term" value="P:dolichol-linked oligosaccharide biosynthetic process"/>
    <property type="evidence" value="ECO:0007669"/>
    <property type="project" value="InterPro"/>
</dbReference>
<accession>W7XGY4</accession>
<reference evidence="10" key="1">
    <citation type="journal article" date="2006" name="PLoS Biol.">
        <title>Macronuclear genome sequence of the ciliate Tetrahymena thermophila, a model eukaryote.</title>
        <authorList>
            <person name="Eisen J.A."/>
            <person name="Coyne R.S."/>
            <person name="Wu M."/>
            <person name="Wu D."/>
            <person name="Thiagarajan M."/>
            <person name="Wortman J.R."/>
            <person name="Badger J.H."/>
            <person name="Ren Q."/>
            <person name="Amedeo P."/>
            <person name="Jones K.M."/>
            <person name="Tallon L.J."/>
            <person name="Delcher A.L."/>
            <person name="Salzberg S.L."/>
            <person name="Silva J.C."/>
            <person name="Haas B.J."/>
            <person name="Majoros W.H."/>
            <person name="Farzad M."/>
            <person name="Carlton J.M."/>
            <person name="Smith R.K. Jr."/>
            <person name="Garg J."/>
            <person name="Pearlman R.E."/>
            <person name="Karrer K.M."/>
            <person name="Sun L."/>
            <person name="Manning G."/>
            <person name="Elde N.C."/>
            <person name="Turkewitz A.P."/>
            <person name="Asai D.J."/>
            <person name="Wilkes D.E."/>
            <person name="Wang Y."/>
            <person name="Cai H."/>
            <person name="Collins K."/>
            <person name="Stewart B.A."/>
            <person name="Lee S.R."/>
            <person name="Wilamowska K."/>
            <person name="Weinberg Z."/>
            <person name="Ruzzo W.L."/>
            <person name="Wloga D."/>
            <person name="Gaertig J."/>
            <person name="Frankel J."/>
            <person name="Tsao C.-C."/>
            <person name="Gorovsky M.A."/>
            <person name="Keeling P.J."/>
            <person name="Waller R.F."/>
            <person name="Patron N.J."/>
            <person name="Cherry J.M."/>
            <person name="Stover N.A."/>
            <person name="Krieger C.J."/>
            <person name="del Toro C."/>
            <person name="Ryder H.F."/>
            <person name="Williamson S.C."/>
            <person name="Barbeau R.A."/>
            <person name="Hamilton E.P."/>
            <person name="Orias E."/>
        </authorList>
    </citation>
    <scope>NUCLEOTIDE SEQUENCE [LARGE SCALE GENOMIC DNA]</scope>
    <source>
        <strain evidence="10">SB210</strain>
    </source>
</reference>
<dbReference type="PANTHER" id="PTHR12154">
    <property type="entry name" value="GLYCOSYL TRANSFERASE-RELATED"/>
    <property type="match status" value="1"/>
</dbReference>
<dbReference type="Gene3D" id="3.40.50.2000">
    <property type="entry name" value="Glycogen Phosphorylase B"/>
    <property type="match status" value="1"/>
</dbReference>
<dbReference type="STRING" id="312017.W7XGY4"/>
<evidence type="ECO:0000313" key="10">
    <source>
        <dbReference type="Proteomes" id="UP000009168"/>
    </source>
</evidence>
<dbReference type="PANTHER" id="PTHR12154:SF4">
    <property type="entry name" value="UDP-N-ACETYLGLUCOSAMINE TRANSFERASE SUBUNIT ALG14 HOMOLOG"/>
    <property type="match status" value="1"/>
</dbReference>
<dbReference type="InterPro" id="IPR013969">
    <property type="entry name" value="Oligosacch_biosynth_Alg14"/>
</dbReference>
<keyword evidence="10" id="KW-1185">Reference proteome</keyword>
<evidence type="ECO:0000256" key="6">
    <source>
        <dbReference type="ARBA" id="ARBA00022989"/>
    </source>
</evidence>
<evidence type="ECO:0000256" key="1">
    <source>
        <dbReference type="ARBA" id="ARBA00004389"/>
    </source>
</evidence>
<dbReference type="Pfam" id="PF08660">
    <property type="entry name" value="Alg14"/>
    <property type="match status" value="1"/>
</dbReference>